<dbReference type="Proteomes" id="UP001066276">
    <property type="component" value="Chromosome 1_2"/>
</dbReference>
<feature type="region of interest" description="Disordered" evidence="1">
    <location>
        <begin position="234"/>
        <end position="256"/>
    </location>
</feature>
<feature type="compositionally biased region" description="Basic residues" evidence="1">
    <location>
        <begin position="234"/>
        <end position="243"/>
    </location>
</feature>
<keyword evidence="3" id="KW-1185">Reference proteome</keyword>
<name>A0AAV7W9E2_PLEWA</name>
<comment type="caution">
    <text evidence="2">The sequence shown here is derived from an EMBL/GenBank/DDBJ whole genome shotgun (WGS) entry which is preliminary data.</text>
</comment>
<evidence type="ECO:0000313" key="2">
    <source>
        <dbReference type="EMBL" id="KAJ1209222.1"/>
    </source>
</evidence>
<evidence type="ECO:0000256" key="1">
    <source>
        <dbReference type="SAM" id="MobiDB-lite"/>
    </source>
</evidence>
<sequence>MHYPGAPQQKPDILDIVVMKNVLQSIELETLAALTSDQNPVLVTVGDKIECQQQGKDIDQAVECFTDAVHTAIKGSISQQTPQCWSIYDLPSGIKHSITEKNRARRQWQKYRTPDLLKTQISQHRGEKWEAAARHLKDSDNSLWRMTWRLTGRKETNPPIQRKTHLACSNRDKAEVLADTLETSFKPNQASKLTVEVEQETTKHYLEHFLETEAATIEEWSSDEIRSLIKKLKKWQGPRKRRSNQPSYQDAPKCSN</sequence>
<evidence type="ECO:0000313" key="3">
    <source>
        <dbReference type="Proteomes" id="UP001066276"/>
    </source>
</evidence>
<gene>
    <name evidence="2" type="ORF">NDU88_004600</name>
</gene>
<accession>A0AAV7W9E2</accession>
<proteinExistence type="predicted"/>
<protein>
    <submittedName>
        <fullName evidence="2">Uncharacterized protein</fullName>
    </submittedName>
</protein>
<dbReference type="AlphaFoldDB" id="A0AAV7W9E2"/>
<dbReference type="EMBL" id="JANPWB010000002">
    <property type="protein sequence ID" value="KAJ1209222.1"/>
    <property type="molecule type" value="Genomic_DNA"/>
</dbReference>
<feature type="compositionally biased region" description="Polar residues" evidence="1">
    <location>
        <begin position="244"/>
        <end position="256"/>
    </location>
</feature>
<organism evidence="2 3">
    <name type="scientific">Pleurodeles waltl</name>
    <name type="common">Iberian ribbed newt</name>
    <dbReference type="NCBI Taxonomy" id="8319"/>
    <lineage>
        <taxon>Eukaryota</taxon>
        <taxon>Metazoa</taxon>
        <taxon>Chordata</taxon>
        <taxon>Craniata</taxon>
        <taxon>Vertebrata</taxon>
        <taxon>Euteleostomi</taxon>
        <taxon>Amphibia</taxon>
        <taxon>Batrachia</taxon>
        <taxon>Caudata</taxon>
        <taxon>Salamandroidea</taxon>
        <taxon>Salamandridae</taxon>
        <taxon>Pleurodelinae</taxon>
        <taxon>Pleurodeles</taxon>
    </lineage>
</organism>
<reference evidence="2" key="1">
    <citation type="journal article" date="2022" name="bioRxiv">
        <title>Sequencing and chromosome-scale assembly of the giantPleurodeles waltlgenome.</title>
        <authorList>
            <person name="Brown T."/>
            <person name="Elewa A."/>
            <person name="Iarovenko S."/>
            <person name="Subramanian E."/>
            <person name="Araus A.J."/>
            <person name="Petzold A."/>
            <person name="Susuki M."/>
            <person name="Suzuki K.-i.T."/>
            <person name="Hayashi T."/>
            <person name="Toyoda A."/>
            <person name="Oliveira C."/>
            <person name="Osipova E."/>
            <person name="Leigh N.D."/>
            <person name="Simon A."/>
            <person name="Yun M.H."/>
        </authorList>
    </citation>
    <scope>NUCLEOTIDE SEQUENCE</scope>
    <source>
        <strain evidence="2">20211129_DDA</strain>
        <tissue evidence="2">Liver</tissue>
    </source>
</reference>